<dbReference type="EMBL" id="JAAAUQ010001583">
    <property type="protein sequence ID" value="KAF9137197.1"/>
    <property type="molecule type" value="Genomic_DNA"/>
</dbReference>
<feature type="region of interest" description="Disordered" evidence="1">
    <location>
        <begin position="1"/>
        <end position="21"/>
    </location>
</feature>
<dbReference type="AlphaFoldDB" id="A0A9P5RN41"/>
<name>A0A9P5RN41_9FUNG</name>
<sequence>PSTLTFQSLETRTSPGRPRTFQSPLRTLRRLSLELRWPLLGLGTRKTETISLIF</sequence>
<keyword evidence="3" id="KW-1185">Reference proteome</keyword>
<feature type="non-terminal residue" evidence="2">
    <location>
        <position position="54"/>
    </location>
</feature>
<gene>
    <name evidence="2" type="ORF">BG015_002810</name>
</gene>
<protein>
    <submittedName>
        <fullName evidence="2">Uncharacterized protein</fullName>
    </submittedName>
</protein>
<dbReference type="Proteomes" id="UP000748756">
    <property type="component" value="Unassembled WGS sequence"/>
</dbReference>
<proteinExistence type="predicted"/>
<accession>A0A9P5RN41</accession>
<reference evidence="2" key="1">
    <citation type="journal article" date="2020" name="Fungal Divers.">
        <title>Resolving the Mortierellaceae phylogeny through synthesis of multi-gene phylogenetics and phylogenomics.</title>
        <authorList>
            <person name="Vandepol N."/>
            <person name="Liber J."/>
            <person name="Desiro A."/>
            <person name="Na H."/>
            <person name="Kennedy M."/>
            <person name="Barry K."/>
            <person name="Grigoriev I.V."/>
            <person name="Miller A.N."/>
            <person name="O'Donnell K."/>
            <person name="Stajich J.E."/>
            <person name="Bonito G."/>
        </authorList>
    </citation>
    <scope>NUCLEOTIDE SEQUENCE</scope>
    <source>
        <strain evidence="2">NRRL 6426</strain>
    </source>
</reference>
<comment type="caution">
    <text evidence="2">The sequence shown here is derived from an EMBL/GenBank/DDBJ whole genome shotgun (WGS) entry which is preliminary data.</text>
</comment>
<organism evidence="2 3">
    <name type="scientific">Linnemannia schmuckeri</name>
    <dbReference type="NCBI Taxonomy" id="64567"/>
    <lineage>
        <taxon>Eukaryota</taxon>
        <taxon>Fungi</taxon>
        <taxon>Fungi incertae sedis</taxon>
        <taxon>Mucoromycota</taxon>
        <taxon>Mortierellomycotina</taxon>
        <taxon>Mortierellomycetes</taxon>
        <taxon>Mortierellales</taxon>
        <taxon>Mortierellaceae</taxon>
        <taxon>Linnemannia</taxon>
    </lineage>
</organism>
<evidence type="ECO:0000256" key="1">
    <source>
        <dbReference type="SAM" id="MobiDB-lite"/>
    </source>
</evidence>
<evidence type="ECO:0000313" key="2">
    <source>
        <dbReference type="EMBL" id="KAF9137197.1"/>
    </source>
</evidence>
<evidence type="ECO:0000313" key="3">
    <source>
        <dbReference type="Proteomes" id="UP000748756"/>
    </source>
</evidence>
<feature type="non-terminal residue" evidence="2">
    <location>
        <position position="1"/>
    </location>
</feature>